<feature type="compositionally biased region" description="Low complexity" evidence="2">
    <location>
        <begin position="517"/>
        <end position="549"/>
    </location>
</feature>
<name>A0A0C9WG46_9AGAM</name>
<gene>
    <name evidence="3" type="ORF">HYDPIDRAFT_39992</name>
</gene>
<dbReference type="AlphaFoldDB" id="A0A0C9WG46"/>
<feature type="region of interest" description="Disordered" evidence="2">
    <location>
        <begin position="913"/>
        <end position="944"/>
    </location>
</feature>
<evidence type="ECO:0000256" key="1">
    <source>
        <dbReference type="ARBA" id="ARBA00022581"/>
    </source>
</evidence>
<organism evidence="3 4">
    <name type="scientific">Hydnomerulius pinastri MD-312</name>
    <dbReference type="NCBI Taxonomy" id="994086"/>
    <lineage>
        <taxon>Eukaryota</taxon>
        <taxon>Fungi</taxon>
        <taxon>Dikarya</taxon>
        <taxon>Basidiomycota</taxon>
        <taxon>Agaricomycotina</taxon>
        <taxon>Agaricomycetes</taxon>
        <taxon>Agaricomycetidae</taxon>
        <taxon>Boletales</taxon>
        <taxon>Boletales incertae sedis</taxon>
        <taxon>Leucogyrophana</taxon>
    </lineage>
</organism>
<reference evidence="3 4" key="1">
    <citation type="submission" date="2014-04" db="EMBL/GenBank/DDBJ databases">
        <title>Evolutionary Origins and Diversification of the Mycorrhizal Mutualists.</title>
        <authorList>
            <consortium name="DOE Joint Genome Institute"/>
            <consortium name="Mycorrhizal Genomics Consortium"/>
            <person name="Kohler A."/>
            <person name="Kuo A."/>
            <person name="Nagy L.G."/>
            <person name="Floudas D."/>
            <person name="Copeland A."/>
            <person name="Barry K.W."/>
            <person name="Cichocki N."/>
            <person name="Veneault-Fourrey C."/>
            <person name="LaButti K."/>
            <person name="Lindquist E.A."/>
            <person name="Lipzen A."/>
            <person name="Lundell T."/>
            <person name="Morin E."/>
            <person name="Murat C."/>
            <person name="Riley R."/>
            <person name="Ohm R."/>
            <person name="Sun H."/>
            <person name="Tunlid A."/>
            <person name="Henrissat B."/>
            <person name="Grigoriev I.V."/>
            <person name="Hibbett D.S."/>
            <person name="Martin F."/>
        </authorList>
    </citation>
    <scope>NUCLEOTIDE SEQUENCE [LARGE SCALE GENOMIC DNA]</scope>
    <source>
        <strain evidence="3 4">MD-312</strain>
    </source>
</reference>
<feature type="region of interest" description="Disordered" evidence="2">
    <location>
        <begin position="658"/>
        <end position="697"/>
    </location>
</feature>
<feature type="compositionally biased region" description="Basic and acidic residues" evidence="2">
    <location>
        <begin position="306"/>
        <end position="317"/>
    </location>
</feature>
<dbReference type="Proteomes" id="UP000053820">
    <property type="component" value="Unassembled WGS sequence"/>
</dbReference>
<dbReference type="EMBL" id="KN839845">
    <property type="protein sequence ID" value="KIJ64792.1"/>
    <property type="molecule type" value="Genomic_DNA"/>
</dbReference>
<keyword evidence="4" id="KW-1185">Reference proteome</keyword>
<evidence type="ECO:0000313" key="3">
    <source>
        <dbReference type="EMBL" id="KIJ64792.1"/>
    </source>
</evidence>
<protein>
    <submittedName>
        <fullName evidence="3">Uncharacterized protein</fullName>
    </submittedName>
</protein>
<feature type="region of interest" description="Disordered" evidence="2">
    <location>
        <begin position="323"/>
        <end position="342"/>
    </location>
</feature>
<dbReference type="OrthoDB" id="3224257at2759"/>
<feature type="region of interest" description="Disordered" evidence="2">
    <location>
        <begin position="176"/>
        <end position="229"/>
    </location>
</feature>
<keyword evidence="1" id="KW-0945">Host-virus interaction</keyword>
<sequence length="1034" mass="112177">MLIRLVPPTPHPTILYALTFPNALPLPEIHAPMPAAWGSQLHLFTSILQLEHPTSIHMFDRAVGLVARVHEVNLDVPRKEITVSFVDGRALKIAMNPDCVRMLLGVVDDVQAYSEPEGHRNSLESSACASACGSTASSTEDLPSGGPVSSPKPPKLGKHKRQRSLLFSLISSLVPKSLSSPPPPPPSPNAPTPPPPSPLPPIPVITTTRITSPPASPQQSCFFSSSQTDPRTLRKRARATLIDAWRLHVITALTPQHAPPAGYIEWTLIAMANKIRTEIQSIEVASSHRSEHAHSGAAGNKHRKTRSEGRNALDFGDRGDAEERYWRAPSPFPGQMNGEDTDDRVVYPRRDQADEWGVRRPQPTGSSDDLDAYAFEFNGHNDSLMGEKLAFGQDTDAFGDDWDDDDRYTFDFGGMGRQHTLSIDSRAAGFDDRHLHFNEDFGSDYSDEDGNRLADTAFDASSPMAPSDVNDGEDSDDSQTSLRTPEEGDELPLVTPPMAQGSSQPVVRFEQPVARVASSRPRPRYTSSSSSSAPLTPSPLSTSEPAHPSSTPPTNPRPSRPTISSTPPRLPKSHYRNRDSHVDELIASRIAFLERIRNALDLVRTRSREEGWRIIRATAIGAPTGWMDTEGEQMLEIRAKRRAWSAGIKIAAPYVSQAHSYPTSSSGGRVWDGSVSKLNSPMRPPGLASPKRPAPVRGPIVPTGLSLGKPTRSSPLAMYVWGADDEPSPAPSKYGALSPRRSSTETMLGRRPSRIFFPESPTKLFPVCEEDSEDLFETVQVSAVGFPQVEPAPSPTAPSGKPGLDIEKGVVEVSEDGEDDPFYFSPFRMRTRTTSMYVHSTTSSASSSPVLPMFRPRTPPPSYQAAIGEGQAGGAETEEGKLDASALLFQPLSTFHISSLPPQLPPTRPPLTSNPPFVSRPRSVSLPTPKLGTGVNKTRRTSHHHKDEHCEDLSQAYAAPPPEGPLIVSAAPAPHEQYPRYAHVQSPTPANSKGVSVGVLGGTGREVVFEQAGKEFTLGLEVALGRAEEGRAVW</sequence>
<accession>A0A0C9WG46</accession>
<feature type="region of interest" description="Disordered" evidence="2">
    <location>
        <begin position="443"/>
        <end position="577"/>
    </location>
</feature>
<feature type="region of interest" description="Disordered" evidence="2">
    <location>
        <begin position="133"/>
        <end position="161"/>
    </location>
</feature>
<evidence type="ECO:0000313" key="4">
    <source>
        <dbReference type="Proteomes" id="UP000053820"/>
    </source>
</evidence>
<dbReference type="HOGENOM" id="CLU_293739_0_0_1"/>
<feature type="compositionally biased region" description="Pro residues" evidence="2">
    <location>
        <begin position="180"/>
        <end position="203"/>
    </location>
</feature>
<dbReference type="PANTHER" id="PTHR13037">
    <property type="entry name" value="FORMIN"/>
    <property type="match status" value="1"/>
</dbReference>
<evidence type="ECO:0000256" key="2">
    <source>
        <dbReference type="SAM" id="MobiDB-lite"/>
    </source>
</evidence>
<feature type="compositionally biased region" description="Polar residues" evidence="2">
    <location>
        <begin position="658"/>
        <end position="667"/>
    </location>
</feature>
<feature type="compositionally biased region" description="Low complexity" evidence="2">
    <location>
        <begin position="204"/>
        <end position="227"/>
    </location>
</feature>
<proteinExistence type="predicted"/>
<feature type="region of interest" description="Disordered" evidence="2">
    <location>
        <begin position="286"/>
        <end position="317"/>
    </location>
</feature>
<feature type="compositionally biased region" description="Low complexity" evidence="2">
    <location>
        <begin position="133"/>
        <end position="149"/>
    </location>
</feature>
<feature type="compositionally biased region" description="Pro residues" evidence="2">
    <location>
        <begin position="550"/>
        <end position="559"/>
    </location>
</feature>
<dbReference type="PANTHER" id="PTHR13037:SF24">
    <property type="entry name" value="POLYCOMB PROTEIN PCL-RELATED"/>
    <property type="match status" value="1"/>
</dbReference>